<keyword evidence="1" id="KW-0805">Transcription regulation</keyword>
<dbReference type="AlphaFoldDB" id="A0A5Q0L9E3"/>
<evidence type="ECO:0000256" key="2">
    <source>
        <dbReference type="ARBA" id="ARBA00023125"/>
    </source>
</evidence>
<dbReference type="PANTHER" id="PTHR46796">
    <property type="entry name" value="HTH-TYPE TRANSCRIPTIONAL ACTIVATOR RHAS-RELATED"/>
    <property type="match status" value="1"/>
</dbReference>
<dbReference type="PROSITE" id="PS01124">
    <property type="entry name" value="HTH_ARAC_FAMILY_2"/>
    <property type="match status" value="1"/>
</dbReference>
<accession>A0A5Q0L9E3</accession>
<feature type="region of interest" description="Disordered" evidence="4">
    <location>
        <begin position="1"/>
        <end position="21"/>
    </location>
</feature>
<dbReference type="InterPro" id="IPR018060">
    <property type="entry name" value="HTH_AraC"/>
</dbReference>
<dbReference type="EMBL" id="CP045643">
    <property type="protein sequence ID" value="QFZ73548.1"/>
    <property type="molecule type" value="Genomic_DNA"/>
</dbReference>
<dbReference type="GO" id="GO:0003700">
    <property type="term" value="F:DNA-binding transcription factor activity"/>
    <property type="evidence" value="ECO:0007669"/>
    <property type="project" value="InterPro"/>
</dbReference>
<dbReference type="Pfam" id="PF12833">
    <property type="entry name" value="HTH_18"/>
    <property type="match status" value="1"/>
</dbReference>
<protein>
    <submittedName>
        <fullName evidence="6">Helix-turn-helix domain-containing protein</fullName>
    </submittedName>
</protein>
<sequence length="401" mass="42757">MCQVVPSEGPRMRTGASSGPSKRYCRCSGVVVLTRSRSHIPHFPTPGVREARQTSPHLFGPSQVLHVRLPAGVPAAPGFGGRRRYPGGMTSGMGSGPVLFSTVGLPEGHRVALWEEHNAAALIGVRCRSLRDDALEATEINLQLPHVHLARVAGGPHVVERTRSVVRDLPSDAIACYFALTGDAFFYHDDGVRVLHPGQLIVCDADRPFIRGFSQGLEELAVKVPRSVWRDLGGPRLSQPLVFDVDEGAAQARALARMVDSAVLPKSSRAVDEDIVLELLGSVVSGRPPTTSAVHLATARAYIDEHLTEPGLSAARVARGIGVSERHLSRVFSHGGESLPQYLLGRRLDRARSMLAAGWPGSVAEAGAACGFGSASYFSHRFKERHGVGAADVLRGGRVGG</sequence>
<dbReference type="PANTHER" id="PTHR46796:SF6">
    <property type="entry name" value="ARAC SUBFAMILY"/>
    <property type="match status" value="1"/>
</dbReference>
<evidence type="ECO:0000313" key="7">
    <source>
        <dbReference type="Proteomes" id="UP000326179"/>
    </source>
</evidence>
<evidence type="ECO:0000259" key="5">
    <source>
        <dbReference type="PROSITE" id="PS01124"/>
    </source>
</evidence>
<organism evidence="6 7">
    <name type="scientific">Streptomyces fagopyri</name>
    <dbReference type="NCBI Taxonomy" id="2662397"/>
    <lineage>
        <taxon>Bacteria</taxon>
        <taxon>Bacillati</taxon>
        <taxon>Actinomycetota</taxon>
        <taxon>Actinomycetes</taxon>
        <taxon>Kitasatosporales</taxon>
        <taxon>Streptomycetaceae</taxon>
        <taxon>Streptomyces</taxon>
    </lineage>
</organism>
<dbReference type="Gene3D" id="1.10.10.60">
    <property type="entry name" value="Homeodomain-like"/>
    <property type="match status" value="1"/>
</dbReference>
<evidence type="ECO:0000256" key="1">
    <source>
        <dbReference type="ARBA" id="ARBA00023015"/>
    </source>
</evidence>
<feature type="domain" description="HTH araC/xylS-type" evidence="5">
    <location>
        <begin position="297"/>
        <end position="396"/>
    </location>
</feature>
<evidence type="ECO:0000256" key="3">
    <source>
        <dbReference type="ARBA" id="ARBA00023163"/>
    </source>
</evidence>
<dbReference type="Pfam" id="PF14525">
    <property type="entry name" value="AraC_binding_2"/>
    <property type="match status" value="1"/>
</dbReference>
<dbReference type="InterPro" id="IPR009057">
    <property type="entry name" value="Homeodomain-like_sf"/>
</dbReference>
<keyword evidence="3" id="KW-0804">Transcription</keyword>
<dbReference type="KEGG" id="sfy:GFH48_10070"/>
<dbReference type="SMART" id="SM00342">
    <property type="entry name" value="HTH_ARAC"/>
    <property type="match status" value="1"/>
</dbReference>
<dbReference type="Proteomes" id="UP000326179">
    <property type="component" value="Chromosome"/>
</dbReference>
<reference evidence="6 7" key="1">
    <citation type="submission" date="2019-10" db="EMBL/GenBank/DDBJ databases">
        <title>A novel species.</title>
        <authorList>
            <person name="Gao J."/>
        </authorList>
    </citation>
    <scope>NUCLEOTIDE SEQUENCE [LARGE SCALE GENOMIC DNA]</scope>
    <source>
        <strain evidence="6 7">QMT-28</strain>
    </source>
</reference>
<keyword evidence="7" id="KW-1185">Reference proteome</keyword>
<dbReference type="InterPro" id="IPR050204">
    <property type="entry name" value="AraC_XylS_family_regulators"/>
</dbReference>
<dbReference type="InterPro" id="IPR035418">
    <property type="entry name" value="AraC-bd_2"/>
</dbReference>
<evidence type="ECO:0000313" key="6">
    <source>
        <dbReference type="EMBL" id="QFZ73548.1"/>
    </source>
</evidence>
<keyword evidence="2" id="KW-0238">DNA-binding</keyword>
<gene>
    <name evidence="6" type="ORF">GFH48_10070</name>
</gene>
<dbReference type="GO" id="GO:0043565">
    <property type="term" value="F:sequence-specific DNA binding"/>
    <property type="evidence" value="ECO:0007669"/>
    <property type="project" value="InterPro"/>
</dbReference>
<dbReference type="SUPFAM" id="SSF46689">
    <property type="entry name" value="Homeodomain-like"/>
    <property type="match status" value="1"/>
</dbReference>
<name>A0A5Q0L9E3_9ACTN</name>
<proteinExistence type="predicted"/>
<evidence type="ECO:0000256" key="4">
    <source>
        <dbReference type="SAM" id="MobiDB-lite"/>
    </source>
</evidence>